<dbReference type="InterPro" id="IPR006001">
    <property type="entry name" value="Therm_gnt_kin"/>
</dbReference>
<dbReference type="Gene3D" id="3.40.50.300">
    <property type="entry name" value="P-loop containing nucleotide triphosphate hydrolases"/>
    <property type="match status" value="1"/>
</dbReference>
<keyword evidence="4 10" id="KW-0808">Transferase</keyword>
<dbReference type="EC" id="2.7.1.12" evidence="3"/>
<organism evidence="10 11">
    <name type="scientific">Alteromonas stellipolaris</name>
    <dbReference type="NCBI Taxonomy" id="233316"/>
    <lineage>
        <taxon>Bacteria</taxon>
        <taxon>Pseudomonadati</taxon>
        <taxon>Pseudomonadota</taxon>
        <taxon>Gammaproteobacteria</taxon>
        <taxon>Alteromonadales</taxon>
        <taxon>Alteromonadaceae</taxon>
        <taxon>Alteromonas/Salinimonas group</taxon>
        <taxon>Alteromonas</taxon>
    </lineage>
</organism>
<dbReference type="EMBL" id="JAUOQI010000001">
    <property type="protein sequence ID" value="MDO6575857.1"/>
    <property type="molecule type" value="Genomic_DNA"/>
</dbReference>
<dbReference type="PANTHER" id="PTHR43442:SF3">
    <property type="entry name" value="GLUCONOKINASE-RELATED"/>
    <property type="match status" value="1"/>
</dbReference>
<evidence type="ECO:0000256" key="9">
    <source>
        <dbReference type="ARBA" id="ARBA00048090"/>
    </source>
</evidence>
<name>A0AAW7YVW7_9ALTE</name>
<evidence type="ECO:0000256" key="7">
    <source>
        <dbReference type="ARBA" id="ARBA00022840"/>
    </source>
</evidence>
<evidence type="ECO:0000256" key="3">
    <source>
        <dbReference type="ARBA" id="ARBA00012054"/>
    </source>
</evidence>
<dbReference type="Pfam" id="PF13671">
    <property type="entry name" value="AAA_33"/>
    <property type="match status" value="1"/>
</dbReference>
<sequence length="197" mass="21261">MTANTVFFITGVSGTGKSTIGERVASQLGLVFEEGDSYHPAANVEKMSAGIPLEDADRWDWLTHLNKIAKDHLANNQSAIISCSALKASYRAILCEGMGEGMGEGLTGKLAEEKTSPLAKGVQSNVRFIYLHGSTDTIGQRLKQRQHFFVGDDMLKSQLSTLEVPTKDEALFVDVTQSVDEVVATCKAFICSVTEAT</sequence>
<evidence type="ECO:0000313" key="11">
    <source>
        <dbReference type="Proteomes" id="UP001170717"/>
    </source>
</evidence>
<reference evidence="10" key="1">
    <citation type="submission" date="2023-07" db="EMBL/GenBank/DDBJ databases">
        <title>Genome content predicts the carbon catabolic preferences of heterotrophic bacteria.</title>
        <authorList>
            <person name="Gralka M."/>
        </authorList>
    </citation>
    <scope>NUCLEOTIDE SEQUENCE</scope>
    <source>
        <strain evidence="10">F2M12</strain>
    </source>
</reference>
<dbReference type="GO" id="GO:0046316">
    <property type="term" value="F:gluconokinase activity"/>
    <property type="evidence" value="ECO:0007669"/>
    <property type="project" value="UniProtKB-EC"/>
</dbReference>
<comment type="similarity">
    <text evidence="2">Belongs to the gluconokinase GntK/GntV family.</text>
</comment>
<evidence type="ECO:0000256" key="6">
    <source>
        <dbReference type="ARBA" id="ARBA00022777"/>
    </source>
</evidence>
<comment type="caution">
    <text evidence="10">The sequence shown here is derived from an EMBL/GenBank/DDBJ whole genome shotgun (WGS) entry which is preliminary data.</text>
</comment>
<evidence type="ECO:0000313" key="10">
    <source>
        <dbReference type="EMBL" id="MDO6575857.1"/>
    </source>
</evidence>
<dbReference type="InterPro" id="IPR027417">
    <property type="entry name" value="P-loop_NTPase"/>
</dbReference>
<keyword evidence="8" id="KW-0311">Gluconate utilization</keyword>
<dbReference type="GO" id="GO:0005524">
    <property type="term" value="F:ATP binding"/>
    <property type="evidence" value="ECO:0007669"/>
    <property type="project" value="UniProtKB-KW"/>
</dbReference>
<protein>
    <recommendedName>
        <fullName evidence="3">gluconokinase</fullName>
        <ecNumber evidence="3">2.7.1.12</ecNumber>
    </recommendedName>
</protein>
<gene>
    <name evidence="10" type="ORF">Q4527_00540</name>
</gene>
<dbReference type="PANTHER" id="PTHR43442">
    <property type="entry name" value="GLUCONOKINASE-RELATED"/>
    <property type="match status" value="1"/>
</dbReference>
<dbReference type="Proteomes" id="UP001170717">
    <property type="component" value="Unassembled WGS sequence"/>
</dbReference>
<keyword evidence="7" id="KW-0067">ATP-binding</keyword>
<comment type="pathway">
    <text evidence="1">Carbohydrate acid metabolism.</text>
</comment>
<keyword evidence="5" id="KW-0547">Nucleotide-binding</keyword>
<evidence type="ECO:0000256" key="4">
    <source>
        <dbReference type="ARBA" id="ARBA00022679"/>
    </source>
</evidence>
<dbReference type="GO" id="GO:0005737">
    <property type="term" value="C:cytoplasm"/>
    <property type="evidence" value="ECO:0007669"/>
    <property type="project" value="TreeGrafter"/>
</dbReference>
<keyword evidence="6" id="KW-0418">Kinase</keyword>
<evidence type="ECO:0000256" key="5">
    <source>
        <dbReference type="ARBA" id="ARBA00022741"/>
    </source>
</evidence>
<dbReference type="SUPFAM" id="SSF52540">
    <property type="entry name" value="P-loop containing nucleoside triphosphate hydrolases"/>
    <property type="match status" value="1"/>
</dbReference>
<dbReference type="GO" id="GO:0019521">
    <property type="term" value="P:D-gluconate metabolic process"/>
    <property type="evidence" value="ECO:0007669"/>
    <property type="project" value="UniProtKB-KW"/>
</dbReference>
<dbReference type="FunFam" id="3.40.50.300:FF:000522">
    <property type="entry name" value="Gluconokinase"/>
    <property type="match status" value="1"/>
</dbReference>
<accession>A0AAW7YVW7</accession>
<dbReference type="RefSeq" id="WP_061997374.1">
    <property type="nucleotide sequence ID" value="NZ_CP015345.1"/>
</dbReference>
<dbReference type="AlphaFoldDB" id="A0AAW7YVW7"/>
<evidence type="ECO:0000256" key="1">
    <source>
        <dbReference type="ARBA" id="ARBA00004761"/>
    </source>
</evidence>
<evidence type="ECO:0000256" key="8">
    <source>
        <dbReference type="ARBA" id="ARBA00023064"/>
    </source>
</evidence>
<evidence type="ECO:0000256" key="2">
    <source>
        <dbReference type="ARBA" id="ARBA00008420"/>
    </source>
</evidence>
<proteinExistence type="inferred from homology"/>
<comment type="catalytic activity">
    <reaction evidence="9">
        <text>D-gluconate + ATP = 6-phospho-D-gluconate + ADP + H(+)</text>
        <dbReference type="Rhea" id="RHEA:19433"/>
        <dbReference type="ChEBI" id="CHEBI:15378"/>
        <dbReference type="ChEBI" id="CHEBI:18391"/>
        <dbReference type="ChEBI" id="CHEBI:30616"/>
        <dbReference type="ChEBI" id="CHEBI:58759"/>
        <dbReference type="ChEBI" id="CHEBI:456216"/>
        <dbReference type="EC" id="2.7.1.12"/>
    </reaction>
</comment>
<dbReference type="CDD" id="cd02021">
    <property type="entry name" value="GntK"/>
    <property type="match status" value="1"/>
</dbReference>